<reference evidence="3 4" key="1">
    <citation type="submission" date="2019-03" db="EMBL/GenBank/DDBJ databases">
        <title>Genomic Encyclopedia of Type Strains, Phase IV (KMG-IV): sequencing the most valuable type-strain genomes for metagenomic binning, comparative biology and taxonomic classification.</title>
        <authorList>
            <person name="Goeker M."/>
        </authorList>
    </citation>
    <scope>NUCLEOTIDE SEQUENCE [LARGE SCALE GENOMIC DNA]</scope>
    <source>
        <strain evidence="3 4">DSM 2286</strain>
    </source>
</reference>
<keyword evidence="1" id="KW-1133">Transmembrane helix</keyword>
<feature type="domain" description="Putative Flp pilus-assembly TadG-like N-terminal" evidence="2">
    <location>
        <begin position="18"/>
        <end position="63"/>
    </location>
</feature>
<dbReference type="RefSeq" id="WP_131301873.1">
    <property type="nucleotide sequence ID" value="NZ_JBHLST010000009.1"/>
</dbReference>
<evidence type="ECO:0000256" key="1">
    <source>
        <dbReference type="SAM" id="Phobius"/>
    </source>
</evidence>
<proteinExistence type="predicted"/>
<name>A0A4R1PQL5_9GAMM</name>
<dbReference type="InterPro" id="IPR028087">
    <property type="entry name" value="Tad_N"/>
</dbReference>
<accession>A0A4R1PQL5</accession>
<evidence type="ECO:0000313" key="4">
    <source>
        <dbReference type="Proteomes" id="UP000295169"/>
    </source>
</evidence>
<sequence length="464" mass="48547">MKQRRQHSFKALPRNQQGAVLILVVVAMTAILMMAALALDGGHMLMNKARLQNAVDAAALSGAKTLSRLEGDKSDDCFEAEKAALATFTLNARAPGNEELLKAMGTGNDAAAAFVMVKFAPSVYGDDDHSFYGFSSCNEETPARYVQVSVPSYGLAEFFWGVFGDDLGDKTVAAVATAGPSPTAAPCDLAPIVVCGVDTPGTYFGYEFGDLEVLKTAANDESLANGNYQLLDFGSGASTVGDLMAGGGHTCPLVGENVTTKPGNTVGQAISGLNTRFGDYTGDFKKSADDYPPDYVITYSKEGGGAALELSDTGVIKYAGTDFSVQSDADGNIYYSPDGSTKIDLLDYHDWKNASDTCVANNGVGCTADGAFERRVLKVVVGNCAGLKGGATQIPVLGFGCFFLVQPGIHAGGDAQIYGQFIKECEGDGVAGPTPATDVGPQIIQLYKTYIKRPDGSWEASTDS</sequence>
<dbReference type="Pfam" id="PF13400">
    <property type="entry name" value="Tad"/>
    <property type="match status" value="1"/>
</dbReference>
<evidence type="ECO:0000313" key="3">
    <source>
        <dbReference type="EMBL" id="TCL32810.1"/>
    </source>
</evidence>
<dbReference type="EMBL" id="SMMU01000006">
    <property type="protein sequence ID" value="TCL32810.1"/>
    <property type="molecule type" value="Genomic_DNA"/>
</dbReference>
<protein>
    <submittedName>
        <fullName evidence="3">Putative Flp pilus-assembly TadE/G-like protein</fullName>
    </submittedName>
</protein>
<dbReference type="Proteomes" id="UP000295169">
    <property type="component" value="Unassembled WGS sequence"/>
</dbReference>
<organism evidence="3 4">
    <name type="scientific">Azotobacter chroococcum</name>
    <dbReference type="NCBI Taxonomy" id="353"/>
    <lineage>
        <taxon>Bacteria</taxon>
        <taxon>Pseudomonadati</taxon>
        <taxon>Pseudomonadota</taxon>
        <taxon>Gammaproteobacteria</taxon>
        <taxon>Pseudomonadales</taxon>
        <taxon>Pseudomonadaceae</taxon>
        <taxon>Azotobacter</taxon>
    </lineage>
</organism>
<comment type="caution">
    <text evidence="3">The sequence shown here is derived from an EMBL/GenBank/DDBJ whole genome shotgun (WGS) entry which is preliminary data.</text>
</comment>
<feature type="transmembrane region" description="Helical" evidence="1">
    <location>
        <begin position="20"/>
        <end position="39"/>
    </location>
</feature>
<dbReference type="AlphaFoldDB" id="A0A4R1PQL5"/>
<gene>
    <name evidence="3" type="ORF">EV691_10663</name>
</gene>
<keyword evidence="1" id="KW-0812">Transmembrane</keyword>
<keyword evidence="1" id="KW-0472">Membrane</keyword>
<evidence type="ECO:0000259" key="2">
    <source>
        <dbReference type="Pfam" id="PF13400"/>
    </source>
</evidence>